<keyword evidence="4" id="KW-1185">Reference proteome</keyword>
<accession>A0A8X7R3I3</accession>
<dbReference type="InterPro" id="IPR012337">
    <property type="entry name" value="RNaseH-like_sf"/>
</dbReference>
<dbReference type="InterPro" id="IPR026960">
    <property type="entry name" value="RVT-Znf"/>
</dbReference>
<dbReference type="PANTHER" id="PTHR47074:SF49">
    <property type="entry name" value="POLYNUCLEOTIDYL TRANSFERASE, RIBONUCLEASE H-LIKE SUPERFAMILY PROTEIN"/>
    <property type="match status" value="1"/>
</dbReference>
<dbReference type="Proteomes" id="UP000886595">
    <property type="component" value="Unassembled WGS sequence"/>
</dbReference>
<dbReference type="Pfam" id="PF13456">
    <property type="entry name" value="RVT_3"/>
    <property type="match status" value="1"/>
</dbReference>
<feature type="domain" description="Reverse transcriptase zinc-binding" evidence="2">
    <location>
        <begin position="16"/>
        <end position="85"/>
    </location>
</feature>
<protein>
    <recommendedName>
        <fullName evidence="5">Reverse transcriptase zinc-binding domain-containing protein</fullName>
    </recommendedName>
</protein>
<dbReference type="OrthoDB" id="1087989at2759"/>
<gene>
    <name evidence="3" type="ORF">Bca52824_053243</name>
</gene>
<dbReference type="Pfam" id="PF13966">
    <property type="entry name" value="zf-RVT"/>
    <property type="match status" value="1"/>
</dbReference>
<dbReference type="InterPro" id="IPR002156">
    <property type="entry name" value="RNaseH_domain"/>
</dbReference>
<dbReference type="Gene3D" id="3.30.420.10">
    <property type="entry name" value="Ribonuclease H-like superfamily/Ribonuclease H"/>
    <property type="match status" value="1"/>
</dbReference>
<feature type="domain" description="RNase H type-1" evidence="1">
    <location>
        <begin position="193"/>
        <end position="314"/>
    </location>
</feature>
<sequence length="323" mass="36238">MREDQGNQHQQHLPAATFDWQKFIWRETTSPKLKIFLWRLCRGALPLGANLRSRGINTPGLCPHCNEDETALHLFLLCPFAAQVWERAPYVTQSNFSDAETFHDAFLLISTMVSLPPTGVSTCLTSWLLWNIWTARNLLVFENRQIPVTTVVSKACSSGREWLQAQVPTSTQLRPALLEFEIPPTLMDVTLCNSDAAWSSANHRAGLGWCFTDLQSTVIQEQSRALAHISSPLVAEALVMREAMLEAKRLSLTKVWFQTDSWELAKAIFSKSYPVELFGVLMDIEILSSSFIFCFISFVGREYNVAADSLAKAALSCSSPALY</sequence>
<dbReference type="GO" id="GO:0003676">
    <property type="term" value="F:nucleic acid binding"/>
    <property type="evidence" value="ECO:0007669"/>
    <property type="project" value="InterPro"/>
</dbReference>
<evidence type="ECO:0000259" key="2">
    <source>
        <dbReference type="Pfam" id="PF13966"/>
    </source>
</evidence>
<dbReference type="SUPFAM" id="SSF53098">
    <property type="entry name" value="Ribonuclease H-like"/>
    <property type="match status" value="1"/>
</dbReference>
<dbReference type="PANTHER" id="PTHR47074">
    <property type="entry name" value="BNAC02G40300D PROTEIN"/>
    <property type="match status" value="1"/>
</dbReference>
<name>A0A8X7R3I3_BRACI</name>
<evidence type="ECO:0000259" key="1">
    <source>
        <dbReference type="Pfam" id="PF13456"/>
    </source>
</evidence>
<evidence type="ECO:0008006" key="5">
    <source>
        <dbReference type="Google" id="ProtNLM"/>
    </source>
</evidence>
<dbReference type="GO" id="GO:0004523">
    <property type="term" value="F:RNA-DNA hybrid ribonuclease activity"/>
    <property type="evidence" value="ECO:0007669"/>
    <property type="project" value="InterPro"/>
</dbReference>
<dbReference type="EMBL" id="JAAMPC010000011">
    <property type="protein sequence ID" value="KAG2282023.1"/>
    <property type="molecule type" value="Genomic_DNA"/>
</dbReference>
<comment type="caution">
    <text evidence="3">The sequence shown here is derived from an EMBL/GenBank/DDBJ whole genome shotgun (WGS) entry which is preliminary data.</text>
</comment>
<dbReference type="InterPro" id="IPR036397">
    <property type="entry name" value="RNaseH_sf"/>
</dbReference>
<reference evidence="3 4" key="1">
    <citation type="submission" date="2020-02" db="EMBL/GenBank/DDBJ databases">
        <authorList>
            <person name="Ma Q."/>
            <person name="Huang Y."/>
            <person name="Song X."/>
            <person name="Pei D."/>
        </authorList>
    </citation>
    <scope>NUCLEOTIDE SEQUENCE [LARGE SCALE GENOMIC DNA]</scope>
    <source>
        <strain evidence="3">Sxm20200214</strain>
        <tissue evidence="3">Leaf</tissue>
    </source>
</reference>
<proteinExistence type="predicted"/>
<dbReference type="InterPro" id="IPR044730">
    <property type="entry name" value="RNase_H-like_dom_plant"/>
</dbReference>
<dbReference type="CDD" id="cd06222">
    <property type="entry name" value="RNase_H_like"/>
    <property type="match status" value="1"/>
</dbReference>
<evidence type="ECO:0000313" key="4">
    <source>
        <dbReference type="Proteomes" id="UP000886595"/>
    </source>
</evidence>
<evidence type="ECO:0000313" key="3">
    <source>
        <dbReference type="EMBL" id="KAG2282023.1"/>
    </source>
</evidence>
<organism evidence="3 4">
    <name type="scientific">Brassica carinata</name>
    <name type="common">Ethiopian mustard</name>
    <name type="synonym">Abyssinian cabbage</name>
    <dbReference type="NCBI Taxonomy" id="52824"/>
    <lineage>
        <taxon>Eukaryota</taxon>
        <taxon>Viridiplantae</taxon>
        <taxon>Streptophyta</taxon>
        <taxon>Embryophyta</taxon>
        <taxon>Tracheophyta</taxon>
        <taxon>Spermatophyta</taxon>
        <taxon>Magnoliopsida</taxon>
        <taxon>eudicotyledons</taxon>
        <taxon>Gunneridae</taxon>
        <taxon>Pentapetalae</taxon>
        <taxon>rosids</taxon>
        <taxon>malvids</taxon>
        <taxon>Brassicales</taxon>
        <taxon>Brassicaceae</taxon>
        <taxon>Brassiceae</taxon>
        <taxon>Brassica</taxon>
    </lineage>
</organism>
<dbReference type="InterPro" id="IPR052929">
    <property type="entry name" value="RNase_H-like_EbsB-rel"/>
</dbReference>
<dbReference type="AlphaFoldDB" id="A0A8X7R3I3"/>